<protein>
    <recommendedName>
        <fullName evidence="7">FAD-binding domain-containing protein</fullName>
    </recommendedName>
</protein>
<dbReference type="InterPro" id="IPR036188">
    <property type="entry name" value="FAD/NAD-bd_sf"/>
</dbReference>
<reference evidence="8" key="1">
    <citation type="journal article" date="2023" name="Mol. Phylogenet. Evol.">
        <title>Genome-scale phylogeny and comparative genomics of the fungal order Sordariales.</title>
        <authorList>
            <person name="Hensen N."/>
            <person name="Bonometti L."/>
            <person name="Westerberg I."/>
            <person name="Brannstrom I.O."/>
            <person name="Guillou S."/>
            <person name="Cros-Aarteil S."/>
            <person name="Calhoun S."/>
            <person name="Haridas S."/>
            <person name="Kuo A."/>
            <person name="Mondo S."/>
            <person name="Pangilinan J."/>
            <person name="Riley R."/>
            <person name="LaButti K."/>
            <person name="Andreopoulos B."/>
            <person name="Lipzen A."/>
            <person name="Chen C."/>
            <person name="Yan M."/>
            <person name="Daum C."/>
            <person name="Ng V."/>
            <person name="Clum A."/>
            <person name="Steindorff A."/>
            <person name="Ohm R.A."/>
            <person name="Martin F."/>
            <person name="Silar P."/>
            <person name="Natvig D.O."/>
            <person name="Lalanne C."/>
            <person name="Gautier V."/>
            <person name="Ament-Velasquez S.L."/>
            <person name="Kruys A."/>
            <person name="Hutchinson M.I."/>
            <person name="Powell A.J."/>
            <person name="Barry K."/>
            <person name="Miller A.N."/>
            <person name="Grigoriev I.V."/>
            <person name="Debuchy R."/>
            <person name="Gladieux P."/>
            <person name="Hiltunen Thoren M."/>
            <person name="Johannesson H."/>
        </authorList>
    </citation>
    <scope>NUCLEOTIDE SEQUENCE</scope>
    <source>
        <strain evidence="8">CBS 626.80</strain>
    </source>
</reference>
<dbReference type="Pfam" id="PF01494">
    <property type="entry name" value="FAD_binding_3"/>
    <property type="match status" value="1"/>
</dbReference>
<dbReference type="Proteomes" id="UP001303222">
    <property type="component" value="Unassembled WGS sequence"/>
</dbReference>
<keyword evidence="3" id="KW-0285">Flavoprotein</keyword>
<evidence type="ECO:0000256" key="3">
    <source>
        <dbReference type="ARBA" id="ARBA00022630"/>
    </source>
</evidence>
<comment type="caution">
    <text evidence="8">The sequence shown here is derived from an EMBL/GenBank/DDBJ whole genome shotgun (WGS) entry which is preliminary data.</text>
</comment>
<dbReference type="PANTHER" id="PTHR47356:SF2">
    <property type="entry name" value="FAD-BINDING DOMAIN-CONTAINING PROTEIN-RELATED"/>
    <property type="match status" value="1"/>
</dbReference>
<keyword evidence="4" id="KW-0274">FAD</keyword>
<sequence length="348" mass="38907">MPNTLRLMAQLELLEAVEAIGTHMRPGTVVTSDGRPFSTVDTDAWCRELMVILHRPELMQLLYGALSDEIRQHLFPGKEVETIETTEEGVVVRCTNGSVERGSIVVGADGAHSKVRDYMRRIALQESPKAAVNEDPPPGINPGDEWHMHGSGISSLLLAGSKKTWFMFSQKLPKPTRERRRYTEKDVESFMEEVGHAHCTSTLTLNDLYQARTSCYLTAHHEGLIQHFHYNRIVLVGDAVNKQTYNTGQGWNTGVQDVVVLTNKLRALMENETNPDAPISKSKIKAAFGLYQKDGYPVDQQARFLYPVPANVNAQVLEFLEENNRPSGTIPWLHGSKADESEMSPGIR</sequence>
<dbReference type="GO" id="GO:0071949">
    <property type="term" value="F:FAD binding"/>
    <property type="evidence" value="ECO:0007669"/>
    <property type="project" value="InterPro"/>
</dbReference>
<name>A0AAN6NZ41_9PEZI</name>
<evidence type="ECO:0000313" key="8">
    <source>
        <dbReference type="EMBL" id="KAK3954745.1"/>
    </source>
</evidence>
<dbReference type="PRINTS" id="PR00420">
    <property type="entry name" value="RNGMNOXGNASE"/>
</dbReference>
<feature type="domain" description="FAD-binding" evidence="7">
    <location>
        <begin position="3"/>
        <end position="272"/>
    </location>
</feature>
<dbReference type="InterPro" id="IPR050562">
    <property type="entry name" value="FAD_mOase_fung"/>
</dbReference>
<dbReference type="Gene3D" id="3.50.50.60">
    <property type="entry name" value="FAD/NAD(P)-binding domain"/>
    <property type="match status" value="1"/>
</dbReference>
<gene>
    <name evidence="8" type="ORF">QBC32DRAFT_311694</name>
</gene>
<evidence type="ECO:0000256" key="5">
    <source>
        <dbReference type="ARBA" id="ARBA00023002"/>
    </source>
</evidence>
<dbReference type="SUPFAM" id="SSF51905">
    <property type="entry name" value="FAD/NAD(P)-binding domain"/>
    <property type="match status" value="1"/>
</dbReference>
<dbReference type="AlphaFoldDB" id="A0AAN6NZ41"/>
<reference evidence="8" key="2">
    <citation type="submission" date="2023-06" db="EMBL/GenBank/DDBJ databases">
        <authorList>
            <consortium name="Lawrence Berkeley National Laboratory"/>
            <person name="Mondo S.J."/>
            <person name="Hensen N."/>
            <person name="Bonometti L."/>
            <person name="Westerberg I."/>
            <person name="Brannstrom I.O."/>
            <person name="Guillou S."/>
            <person name="Cros-Aarteil S."/>
            <person name="Calhoun S."/>
            <person name="Haridas S."/>
            <person name="Kuo A."/>
            <person name="Pangilinan J."/>
            <person name="Riley R."/>
            <person name="Labutti K."/>
            <person name="Andreopoulos B."/>
            <person name="Lipzen A."/>
            <person name="Chen C."/>
            <person name="Yanf M."/>
            <person name="Daum C."/>
            <person name="Ng V."/>
            <person name="Clum A."/>
            <person name="Steindorff A."/>
            <person name="Ohm R."/>
            <person name="Martin F."/>
            <person name="Silar P."/>
            <person name="Natvig D."/>
            <person name="Lalanne C."/>
            <person name="Gautier V."/>
            <person name="Ament-Velasquez S.L."/>
            <person name="Kruys A."/>
            <person name="Hutchinson M.I."/>
            <person name="Powell A.J."/>
            <person name="Barry K."/>
            <person name="Miller A.N."/>
            <person name="Grigoriev I.V."/>
            <person name="Debuchy R."/>
            <person name="Gladieux P."/>
            <person name="Thoren M.H."/>
            <person name="Johannesson H."/>
        </authorList>
    </citation>
    <scope>NUCLEOTIDE SEQUENCE</scope>
    <source>
        <strain evidence="8">CBS 626.80</strain>
    </source>
</reference>
<evidence type="ECO:0000256" key="6">
    <source>
        <dbReference type="SAM" id="MobiDB-lite"/>
    </source>
</evidence>
<evidence type="ECO:0000256" key="4">
    <source>
        <dbReference type="ARBA" id="ARBA00022827"/>
    </source>
</evidence>
<dbReference type="EMBL" id="MU859085">
    <property type="protein sequence ID" value="KAK3954745.1"/>
    <property type="molecule type" value="Genomic_DNA"/>
</dbReference>
<keyword evidence="9" id="KW-1185">Reference proteome</keyword>
<dbReference type="PANTHER" id="PTHR47356">
    <property type="entry name" value="FAD-DEPENDENT MONOOXYGENASE ASQG-RELATED"/>
    <property type="match status" value="1"/>
</dbReference>
<keyword evidence="5" id="KW-0560">Oxidoreductase</keyword>
<evidence type="ECO:0000256" key="2">
    <source>
        <dbReference type="ARBA" id="ARBA00007992"/>
    </source>
</evidence>
<comment type="similarity">
    <text evidence="2">Belongs to the paxM FAD-dependent monooxygenase family.</text>
</comment>
<dbReference type="GO" id="GO:0004497">
    <property type="term" value="F:monooxygenase activity"/>
    <property type="evidence" value="ECO:0007669"/>
    <property type="project" value="InterPro"/>
</dbReference>
<evidence type="ECO:0000259" key="7">
    <source>
        <dbReference type="Pfam" id="PF01494"/>
    </source>
</evidence>
<organism evidence="8 9">
    <name type="scientific">Pseudoneurospora amorphoporcata</name>
    <dbReference type="NCBI Taxonomy" id="241081"/>
    <lineage>
        <taxon>Eukaryota</taxon>
        <taxon>Fungi</taxon>
        <taxon>Dikarya</taxon>
        <taxon>Ascomycota</taxon>
        <taxon>Pezizomycotina</taxon>
        <taxon>Sordariomycetes</taxon>
        <taxon>Sordariomycetidae</taxon>
        <taxon>Sordariales</taxon>
        <taxon>Sordariaceae</taxon>
        <taxon>Pseudoneurospora</taxon>
    </lineage>
</organism>
<comment type="cofactor">
    <cofactor evidence="1">
        <name>FAD</name>
        <dbReference type="ChEBI" id="CHEBI:57692"/>
    </cofactor>
</comment>
<evidence type="ECO:0000313" key="9">
    <source>
        <dbReference type="Proteomes" id="UP001303222"/>
    </source>
</evidence>
<accession>A0AAN6NZ41</accession>
<evidence type="ECO:0000256" key="1">
    <source>
        <dbReference type="ARBA" id="ARBA00001974"/>
    </source>
</evidence>
<dbReference type="InterPro" id="IPR002938">
    <property type="entry name" value="FAD-bd"/>
</dbReference>
<proteinExistence type="inferred from homology"/>
<feature type="region of interest" description="Disordered" evidence="6">
    <location>
        <begin position="328"/>
        <end position="348"/>
    </location>
</feature>